<evidence type="ECO:0000256" key="1">
    <source>
        <dbReference type="SAM" id="MobiDB-lite"/>
    </source>
</evidence>
<evidence type="ECO:0000313" key="3">
    <source>
        <dbReference type="EMBL" id="GMA85185.1"/>
    </source>
</evidence>
<evidence type="ECO:0000313" key="4">
    <source>
        <dbReference type="Proteomes" id="UP001157017"/>
    </source>
</evidence>
<dbReference type="Gene3D" id="3.30.1360.200">
    <property type="match status" value="1"/>
</dbReference>
<comment type="caution">
    <text evidence="3">The sequence shown here is derived from an EMBL/GenBank/DDBJ whole genome shotgun (WGS) entry which is preliminary data.</text>
</comment>
<gene>
    <name evidence="3" type="ORF">GCM10025868_04350</name>
</gene>
<feature type="compositionally biased region" description="Low complexity" evidence="1">
    <location>
        <begin position="1"/>
        <end position="27"/>
    </location>
</feature>
<dbReference type="Pfam" id="PF22599">
    <property type="entry name" value="SecDF_P1_head"/>
    <property type="match status" value="1"/>
</dbReference>
<name>A0ABQ6JAG9_9ACTN</name>
<evidence type="ECO:0000259" key="2">
    <source>
        <dbReference type="Pfam" id="PF22599"/>
    </source>
</evidence>
<proteinExistence type="predicted"/>
<dbReference type="EMBL" id="BSUZ01000001">
    <property type="protein sequence ID" value="GMA85185.1"/>
    <property type="molecule type" value="Genomic_DNA"/>
</dbReference>
<feature type="compositionally biased region" description="Low complexity" evidence="1">
    <location>
        <begin position="166"/>
        <end position="183"/>
    </location>
</feature>
<dbReference type="Proteomes" id="UP001157017">
    <property type="component" value="Unassembled WGS sequence"/>
</dbReference>
<dbReference type="InterPro" id="IPR054384">
    <property type="entry name" value="SecDF_P1_head"/>
</dbReference>
<sequence length="183" mass="18735">MRAGSTATTSPSATPSASASGGATPSAKPTDASDPAQITPQLQAQFDAETCQDPAKPQAQVFDPAKPIVTCGNGSKFVLGPVEIAGNEVKDASAGLKPLSNGQGTSNEWEIRLAFTGEGSRKFGAVTTRLFDLRTTDPVRNQFAIVLDNLVISNAGVESPITNGQASISGASPRPARRASPTP</sequence>
<feature type="region of interest" description="Disordered" evidence="1">
    <location>
        <begin position="1"/>
        <end position="56"/>
    </location>
</feature>
<feature type="region of interest" description="Disordered" evidence="1">
    <location>
        <begin position="162"/>
        <end position="183"/>
    </location>
</feature>
<reference evidence="4" key="1">
    <citation type="journal article" date="2019" name="Int. J. Syst. Evol. Microbiol.">
        <title>The Global Catalogue of Microorganisms (GCM) 10K type strain sequencing project: providing services to taxonomists for standard genome sequencing and annotation.</title>
        <authorList>
            <consortium name="The Broad Institute Genomics Platform"/>
            <consortium name="The Broad Institute Genome Sequencing Center for Infectious Disease"/>
            <person name="Wu L."/>
            <person name="Ma J."/>
        </authorList>
    </citation>
    <scope>NUCLEOTIDE SEQUENCE [LARGE SCALE GENOMIC DNA]</scope>
    <source>
        <strain evidence="4">NBRC 108730</strain>
    </source>
</reference>
<feature type="domain" description="SecDF P1 head subdomain" evidence="2">
    <location>
        <begin position="74"/>
        <end position="171"/>
    </location>
</feature>
<organism evidence="3 4">
    <name type="scientific">Angustibacter aerolatus</name>
    <dbReference type="NCBI Taxonomy" id="1162965"/>
    <lineage>
        <taxon>Bacteria</taxon>
        <taxon>Bacillati</taxon>
        <taxon>Actinomycetota</taxon>
        <taxon>Actinomycetes</taxon>
        <taxon>Kineosporiales</taxon>
        <taxon>Kineosporiaceae</taxon>
    </lineage>
</organism>
<protein>
    <recommendedName>
        <fullName evidence="2">SecDF P1 head subdomain domain-containing protein</fullName>
    </recommendedName>
</protein>
<accession>A0ABQ6JAG9</accession>
<keyword evidence="4" id="KW-1185">Reference proteome</keyword>